<name>A0A0B6YBR4_9EUPU</name>
<reference evidence="1" key="1">
    <citation type="submission" date="2014-12" db="EMBL/GenBank/DDBJ databases">
        <title>Insight into the proteome of Arion vulgaris.</title>
        <authorList>
            <person name="Aradska J."/>
            <person name="Bulat T."/>
            <person name="Smidak R."/>
            <person name="Sarate P."/>
            <person name="Gangsoo J."/>
            <person name="Sialana F."/>
            <person name="Bilban M."/>
            <person name="Lubec G."/>
        </authorList>
    </citation>
    <scope>NUCLEOTIDE SEQUENCE</scope>
    <source>
        <tissue evidence="1">Skin</tissue>
    </source>
</reference>
<evidence type="ECO:0000313" key="1">
    <source>
        <dbReference type="EMBL" id="CEK53762.1"/>
    </source>
</evidence>
<accession>A0A0B6YBR4</accession>
<dbReference type="EMBL" id="HACG01006897">
    <property type="protein sequence ID" value="CEK53762.1"/>
    <property type="molecule type" value="Transcribed_RNA"/>
</dbReference>
<dbReference type="AlphaFoldDB" id="A0A0B6YBR4"/>
<gene>
    <name evidence="1" type="primary">ORF21173</name>
</gene>
<organism evidence="1">
    <name type="scientific">Arion vulgaris</name>
    <dbReference type="NCBI Taxonomy" id="1028688"/>
    <lineage>
        <taxon>Eukaryota</taxon>
        <taxon>Metazoa</taxon>
        <taxon>Spiralia</taxon>
        <taxon>Lophotrochozoa</taxon>
        <taxon>Mollusca</taxon>
        <taxon>Gastropoda</taxon>
        <taxon>Heterobranchia</taxon>
        <taxon>Euthyneura</taxon>
        <taxon>Panpulmonata</taxon>
        <taxon>Eupulmonata</taxon>
        <taxon>Stylommatophora</taxon>
        <taxon>Helicina</taxon>
        <taxon>Arionoidea</taxon>
        <taxon>Arionidae</taxon>
        <taxon>Arion</taxon>
    </lineage>
</organism>
<proteinExistence type="predicted"/>
<protein>
    <submittedName>
        <fullName evidence="1">Uncharacterized protein</fullName>
    </submittedName>
</protein>
<sequence>MSVNMFHYVMPNKSCLLLTSKNVNIVYGNHYQRSFYWIFQFVDYKSILIDMSSALGIIPMQPLVSG</sequence>